<dbReference type="Proteomes" id="UP000621500">
    <property type="component" value="Unassembled WGS sequence"/>
</dbReference>
<feature type="signal peptide" evidence="1">
    <location>
        <begin position="1"/>
        <end position="27"/>
    </location>
</feature>
<feature type="domain" description="SGNH hydrolase-type esterase" evidence="2">
    <location>
        <begin position="595"/>
        <end position="784"/>
    </location>
</feature>
<dbReference type="Pfam" id="PF13472">
    <property type="entry name" value="Lipase_GDSL_2"/>
    <property type="match status" value="2"/>
</dbReference>
<dbReference type="PANTHER" id="PTHR43784">
    <property type="entry name" value="GDSL-LIKE LIPASE/ACYLHYDROLASE, PUTATIVE (AFU_ORTHOLOGUE AFUA_2G00820)-RELATED"/>
    <property type="match status" value="1"/>
</dbReference>
<comment type="caution">
    <text evidence="3">The sequence shown here is derived from an EMBL/GenBank/DDBJ whole genome shotgun (WGS) entry which is preliminary data.</text>
</comment>
<sequence>MSYALRMTKTAGTVLALVLGLTSPASATGQDGRSPAPPGDWVGTWAASASGVVPNLPTGYPDRTIRNVVHTSVGGSGVRVSLTNVLGTVAARMDAVTVAVADAPDRPDAVAGTMRALTFGGAPSVTIPAGGEVLSDPITFAVPEDGDLLVSVYTPVPSGPVTYHQVANQTSYLSPNGDHAADESGAAFTETITFWPYVSGVDVLGRATGAVVTLGDSITDGNNSNRNANHRWPDYLADRLIAAPGPTRLGVLNAGISSNRLLNSTWNPNALARLDRDVLTATGARSVVVLLGINDIGGQPQHREPSEIIAALGQIAAQVQAKGLRVTGGTLTPFGGSSNYTEELEGVRQAVNDFVRNGGAFDAVADFDAALRDPAVPNRLRAEYDSGDHLHPKDAGYQAMAAVVDLDKLDSRPPGHRVDTWVGTWQTAMARTTPGTDQGMPNHSIRNVLHTSVGGDAARVRLSNALGTAPVLVGRATLAVATRPDAPDAVPGTMRGLTFGGTTSVTIPAGGEVLSDPVSLAVPADGDLLVTVYTPAPSGPVTEHPRAYQTSFITADGDHAADEQGTAFTQPTTSWYYATAVDVRSRSARGTVVTFGDSITDGDKSTVNANRRWPDVLADRLAAKPGPTALGVVNSGMSANRILDSSTGTGIGGPNAFARLSRDMLTTSGARTVIVLEGVNDILNLAHLDPETLKLALRQIAAQAHAQGLRVVVGTITPIKGWRSYTEEREGVRQAVNEFIRTSDDFDAVVDFDAVLRDPADPQRINPSYDSGDHLHPSDAGYRAMAEAIDLGTLR</sequence>
<dbReference type="CDD" id="cd01830">
    <property type="entry name" value="XynE_like"/>
    <property type="match status" value="2"/>
</dbReference>
<organism evidence="3 4">
    <name type="scientific">Plantactinospora mayteni</name>
    <dbReference type="NCBI Taxonomy" id="566021"/>
    <lineage>
        <taxon>Bacteria</taxon>
        <taxon>Bacillati</taxon>
        <taxon>Actinomycetota</taxon>
        <taxon>Actinomycetes</taxon>
        <taxon>Micromonosporales</taxon>
        <taxon>Micromonosporaceae</taxon>
        <taxon>Plantactinospora</taxon>
    </lineage>
</organism>
<dbReference type="Gene3D" id="3.40.50.1110">
    <property type="entry name" value="SGNH hydrolase"/>
    <property type="match status" value="2"/>
</dbReference>
<dbReference type="InterPro" id="IPR053140">
    <property type="entry name" value="GDSL_Rv0518-like"/>
</dbReference>
<feature type="domain" description="SGNH hydrolase-type esterase" evidence="2">
    <location>
        <begin position="214"/>
        <end position="399"/>
    </location>
</feature>
<keyword evidence="4" id="KW-1185">Reference proteome</keyword>
<evidence type="ECO:0000259" key="2">
    <source>
        <dbReference type="Pfam" id="PF13472"/>
    </source>
</evidence>
<dbReference type="InterPro" id="IPR036514">
    <property type="entry name" value="SGNH_hydro_sf"/>
</dbReference>
<gene>
    <name evidence="3" type="ORF">Pma05_71710</name>
</gene>
<reference evidence="3 4" key="1">
    <citation type="submission" date="2021-01" db="EMBL/GenBank/DDBJ databases">
        <title>Whole genome shotgun sequence of Plantactinospora mayteni NBRC 109088.</title>
        <authorList>
            <person name="Komaki H."/>
            <person name="Tamura T."/>
        </authorList>
    </citation>
    <scope>NUCLEOTIDE SEQUENCE [LARGE SCALE GENOMIC DNA]</scope>
    <source>
        <strain evidence="3 4">NBRC 109088</strain>
    </source>
</reference>
<feature type="chain" id="PRO_5045474341" description="SGNH hydrolase-type esterase domain-containing protein" evidence="1">
    <location>
        <begin position="28"/>
        <end position="795"/>
    </location>
</feature>
<evidence type="ECO:0000256" key="1">
    <source>
        <dbReference type="SAM" id="SignalP"/>
    </source>
</evidence>
<name>A0ABQ4F113_9ACTN</name>
<protein>
    <recommendedName>
        <fullName evidence="2">SGNH hydrolase-type esterase domain-containing protein</fullName>
    </recommendedName>
</protein>
<accession>A0ABQ4F113</accession>
<keyword evidence="1" id="KW-0732">Signal</keyword>
<proteinExistence type="predicted"/>
<evidence type="ECO:0000313" key="4">
    <source>
        <dbReference type="Proteomes" id="UP000621500"/>
    </source>
</evidence>
<evidence type="ECO:0000313" key="3">
    <source>
        <dbReference type="EMBL" id="GIH00599.1"/>
    </source>
</evidence>
<dbReference type="InterPro" id="IPR013830">
    <property type="entry name" value="SGNH_hydro"/>
</dbReference>
<dbReference type="SUPFAM" id="SSF52266">
    <property type="entry name" value="SGNH hydrolase"/>
    <property type="match status" value="2"/>
</dbReference>
<dbReference type="PANTHER" id="PTHR43784:SF2">
    <property type="entry name" value="GDSL-LIKE LIPASE_ACYLHYDROLASE, PUTATIVE (AFU_ORTHOLOGUE AFUA_2G00820)-RELATED"/>
    <property type="match status" value="1"/>
</dbReference>
<dbReference type="EMBL" id="BONX01000055">
    <property type="protein sequence ID" value="GIH00599.1"/>
    <property type="molecule type" value="Genomic_DNA"/>
</dbReference>